<gene>
    <name evidence="2" type="primary">23</name>
    <name evidence="2" type="ORF">SEA_JKSYNGBOY_23</name>
</gene>
<feature type="domain" description="SGNH hydrolase-type esterase" evidence="1">
    <location>
        <begin position="206"/>
        <end position="385"/>
    </location>
</feature>
<proteinExistence type="predicted"/>
<dbReference type="SUPFAM" id="SSF52266">
    <property type="entry name" value="SGNH hydrolase"/>
    <property type="match status" value="1"/>
</dbReference>
<accession>A0A7G8LL75</accession>
<name>A0A7G8LL75_9CAUD</name>
<dbReference type="Proteomes" id="UP000515828">
    <property type="component" value="Segment"/>
</dbReference>
<keyword evidence="3" id="KW-1185">Reference proteome</keyword>
<evidence type="ECO:0000259" key="1">
    <source>
        <dbReference type="Pfam" id="PF13472"/>
    </source>
</evidence>
<dbReference type="CDD" id="cd00229">
    <property type="entry name" value="SGNH_hydrolase"/>
    <property type="match status" value="1"/>
</dbReference>
<dbReference type="InterPro" id="IPR013830">
    <property type="entry name" value="SGNH_hydro"/>
</dbReference>
<sequence length="400" mass="41144">MAYNRPNIVSGVTRATKAFFDNLLDGIDEKSPEVAAIQATPELGFTTPVMPAPPTITVGAAGGTAPYSATSLPADTAQVSRRAGRYATQFIDTKNWLQNYVNNPSTSRSQGEIEFTFSGQALAVHVNALIAGGGIRVWVDGQATQAGLLVTHNSGSGRSQNWVSIVFAAASVRRIRIEFPGSLFGGLAYDAGAVSPVSGRLRRVAVFGDSWAGGTSDTAIHESIYARLGYELGWETARLGQGGSGYVQTGAGAGVPYTHADRLAELVAFKPDYVIIIGSLNDDAQSAGAVGAAAAALYSSIAAAIPGARLIVVGPQATKSVVPAARLANRDAIRAAAAAARNVVRFIDPIAGGWITGSGTAAAPAGDGNADTYVVADGVHLNAAGSSYWANRLATEIVRV</sequence>
<evidence type="ECO:0000313" key="3">
    <source>
        <dbReference type="Proteomes" id="UP000515828"/>
    </source>
</evidence>
<dbReference type="KEGG" id="vg:63026156"/>
<dbReference type="GeneID" id="63026156"/>
<dbReference type="EMBL" id="MT723937">
    <property type="protein sequence ID" value="QNJ57997.1"/>
    <property type="molecule type" value="Genomic_DNA"/>
</dbReference>
<dbReference type="InterPro" id="IPR036514">
    <property type="entry name" value="SGNH_hydro_sf"/>
</dbReference>
<organism evidence="2 3">
    <name type="scientific">Gordonia phage JKSyngboy</name>
    <dbReference type="NCBI Taxonomy" id="2762400"/>
    <lineage>
        <taxon>Viruses</taxon>
        <taxon>Duplodnaviria</taxon>
        <taxon>Heunggongvirae</taxon>
        <taxon>Uroviricota</taxon>
        <taxon>Caudoviricetes</taxon>
        <taxon>Stackebrandtviridae</taxon>
        <taxon>Schenleyvirinae</taxon>
        <taxon>Kroosvirus</taxon>
        <taxon>Kroosvirus jksyngboy</taxon>
    </lineage>
</organism>
<dbReference type="RefSeq" id="YP_010001650.1">
    <property type="nucleotide sequence ID" value="NC_053235.1"/>
</dbReference>
<protein>
    <submittedName>
        <fullName evidence="2">Esterase</fullName>
    </submittedName>
</protein>
<reference evidence="2 3" key="1">
    <citation type="submission" date="2020-07" db="EMBL/GenBank/DDBJ databases">
        <authorList>
            <person name="An P."/>
            <person name="Carson L.C."/>
            <person name="Croyle M.H."/>
            <person name="Gorske A.G."/>
            <person name="Han W."/>
            <person name="Keeley P.R."/>
            <person name="Lawrence Z.G."/>
            <person name="Roney M.P."/>
            <person name="Butela K.A."/>
            <person name="Garlena R.A."/>
            <person name="Russell D.A."/>
            <person name="Pope W.H."/>
            <person name="Jacobs-Sera D."/>
            <person name="Hatfull G.F."/>
        </authorList>
    </citation>
    <scope>NUCLEOTIDE SEQUENCE [LARGE SCALE GENOMIC DNA]</scope>
</reference>
<evidence type="ECO:0000313" key="2">
    <source>
        <dbReference type="EMBL" id="QNJ57997.1"/>
    </source>
</evidence>
<dbReference type="Gene3D" id="3.40.50.1110">
    <property type="entry name" value="SGNH hydrolase"/>
    <property type="match status" value="1"/>
</dbReference>
<dbReference type="Pfam" id="PF13472">
    <property type="entry name" value="Lipase_GDSL_2"/>
    <property type="match status" value="1"/>
</dbReference>